<proteinExistence type="predicted"/>
<feature type="non-terminal residue" evidence="1">
    <location>
        <position position="1"/>
    </location>
</feature>
<dbReference type="PANTHER" id="PTHR34066">
    <property type="entry name" value="GROWTH FACTOR 2"/>
    <property type="match status" value="1"/>
</dbReference>
<reference evidence="1" key="1">
    <citation type="journal article" date="2019" name="Sci. Rep.">
        <title>Draft genome of Tanacetum cinerariifolium, the natural source of mosquito coil.</title>
        <authorList>
            <person name="Yamashiro T."/>
            <person name="Shiraishi A."/>
            <person name="Satake H."/>
            <person name="Nakayama K."/>
        </authorList>
    </citation>
    <scope>NUCLEOTIDE SEQUENCE</scope>
</reference>
<dbReference type="EMBL" id="BKCJ010531177">
    <property type="protein sequence ID" value="GFB00239.1"/>
    <property type="molecule type" value="Genomic_DNA"/>
</dbReference>
<protein>
    <submittedName>
        <fullName evidence="1">Uncharacterized protein</fullName>
    </submittedName>
</protein>
<gene>
    <name evidence="1" type="ORF">Tci_672210</name>
</gene>
<organism evidence="1">
    <name type="scientific">Tanacetum cinerariifolium</name>
    <name type="common">Dalmatian daisy</name>
    <name type="synonym">Chrysanthemum cinerariifolium</name>
    <dbReference type="NCBI Taxonomy" id="118510"/>
    <lineage>
        <taxon>Eukaryota</taxon>
        <taxon>Viridiplantae</taxon>
        <taxon>Streptophyta</taxon>
        <taxon>Embryophyta</taxon>
        <taxon>Tracheophyta</taxon>
        <taxon>Spermatophyta</taxon>
        <taxon>Magnoliopsida</taxon>
        <taxon>eudicotyledons</taxon>
        <taxon>Gunneridae</taxon>
        <taxon>Pentapetalae</taxon>
        <taxon>asterids</taxon>
        <taxon>campanulids</taxon>
        <taxon>Asterales</taxon>
        <taxon>Asteraceae</taxon>
        <taxon>Asteroideae</taxon>
        <taxon>Anthemideae</taxon>
        <taxon>Anthemidinae</taxon>
        <taxon>Tanacetum</taxon>
    </lineage>
</organism>
<evidence type="ECO:0000313" key="1">
    <source>
        <dbReference type="EMBL" id="GFB00239.1"/>
    </source>
</evidence>
<accession>A0A699KL28</accession>
<sequence>RKPARPKKKITDGLVIYSEEKLRFGKPDAGDGLVIYLEEELRFGKPDAGGRLGKKEHSKILTGVERIHIFTSDGRLDQY</sequence>
<comment type="caution">
    <text evidence="1">The sequence shown here is derived from an EMBL/GenBank/DDBJ whole genome shotgun (WGS) entry which is preliminary data.</text>
</comment>
<name>A0A699KL28_TANCI</name>
<dbReference type="PANTHER" id="PTHR34066:SF1">
    <property type="entry name" value="DUF1764 FAMILY PROTEIN"/>
    <property type="match status" value="1"/>
</dbReference>
<dbReference type="AlphaFoldDB" id="A0A699KL28"/>
<dbReference type="InterPro" id="IPR013885">
    <property type="entry name" value="DUF1764_euk"/>
</dbReference>